<dbReference type="InterPro" id="IPR050988">
    <property type="entry name" value="Mannitol_DH/Oxidoreductase"/>
</dbReference>
<dbReference type="Proteomes" id="UP001235966">
    <property type="component" value="Unassembled WGS sequence"/>
</dbReference>
<protein>
    <submittedName>
        <fullName evidence="5">Fructuronate reductase</fullName>
        <ecNumber evidence="5">1.1.1.57</ecNumber>
    </submittedName>
</protein>
<dbReference type="SUPFAM" id="SSF51735">
    <property type="entry name" value="NAD(P)-binding Rossmann-fold domains"/>
    <property type="match status" value="1"/>
</dbReference>
<organism evidence="5 6">
    <name type="scientific">Arcanobacterium wilhelmae</name>
    <dbReference type="NCBI Taxonomy" id="1803177"/>
    <lineage>
        <taxon>Bacteria</taxon>
        <taxon>Bacillati</taxon>
        <taxon>Actinomycetota</taxon>
        <taxon>Actinomycetes</taxon>
        <taxon>Actinomycetales</taxon>
        <taxon>Actinomycetaceae</taxon>
        <taxon>Arcanobacterium</taxon>
    </lineage>
</organism>
<evidence type="ECO:0000259" key="3">
    <source>
        <dbReference type="Pfam" id="PF01232"/>
    </source>
</evidence>
<keyword evidence="1 5" id="KW-0560">Oxidoreductase</keyword>
<evidence type="ECO:0000313" key="6">
    <source>
        <dbReference type="Proteomes" id="UP001235966"/>
    </source>
</evidence>
<dbReference type="InterPro" id="IPR013118">
    <property type="entry name" value="Mannitol_DH_C"/>
</dbReference>
<sequence>MKLTINGLAERAKYEAAGVSVPSFDAATMQQQGKENPRWVHIGPGNIFRIFLARIAHDMIANGEFWPIAGVLPMQAEELDVQLAAHDLLTLGVTLNPDGSRDLDVIAGLSEAVATRREEGFARFVELMEAPSVTLCSFTVTEKGYAIHDSRGELQEAVREAFEADPLAYHPHTMVLVAGALYARFNAGATPITMLSTDNFSHNGDKLRDSILTIARGWEAAGSVPAEFVDYVADDTRVAFPISVIDKITPRPSEKIATDLAELGFTDMGLEAPFGTPLAGFVNGEPTEYLIIEDKFAAPRPPLEEYGAAIVDRQVCDDFENMKVTTCLNPLHTALAISGTLLGYPTIDAEMRDGALAEMVRRLGYDEGLPVVTDPGIVAPADFLREVLEVRFPNRFLPDQPQRIAMDTSQKLPIRYGETIKKYIDRGLNLDDLEVIPLVFALWARYLMGVADDGAPMAMPSDPLLEELMELLSGVALGGADEEGTDDATETPDAPRATDVDVHAALEPLLSNPTIFGVNLYETPLAAKAEALFARMITKPGAVRATLNEEMNA</sequence>
<dbReference type="SUPFAM" id="SSF48179">
    <property type="entry name" value="6-phosphogluconate dehydrogenase C-terminal domain-like"/>
    <property type="match status" value="1"/>
</dbReference>
<proteinExistence type="predicted"/>
<dbReference type="InterPro" id="IPR013131">
    <property type="entry name" value="Mannitol_DH_N"/>
</dbReference>
<evidence type="ECO:0000259" key="4">
    <source>
        <dbReference type="Pfam" id="PF08125"/>
    </source>
</evidence>
<gene>
    <name evidence="5" type="ORF">J2S49_001406</name>
</gene>
<evidence type="ECO:0000313" key="5">
    <source>
        <dbReference type="EMBL" id="MDP9801330.1"/>
    </source>
</evidence>
<reference evidence="5 6" key="1">
    <citation type="submission" date="2023-07" db="EMBL/GenBank/DDBJ databases">
        <title>Sequencing the genomes of 1000 actinobacteria strains.</title>
        <authorList>
            <person name="Klenk H.-P."/>
        </authorList>
    </citation>
    <scope>NUCLEOTIDE SEQUENCE [LARGE SCALE GENOMIC DNA]</scope>
    <source>
        <strain evidence="5 6">DSM 102162</strain>
    </source>
</reference>
<dbReference type="Pfam" id="PF01232">
    <property type="entry name" value="Mannitol_dh"/>
    <property type="match status" value="1"/>
</dbReference>
<comment type="caution">
    <text evidence="5">The sequence shown here is derived from an EMBL/GenBank/DDBJ whole genome shotgun (WGS) entry which is preliminary data.</text>
</comment>
<dbReference type="PANTHER" id="PTHR43362:SF1">
    <property type="entry name" value="MANNITOL DEHYDROGENASE 2-RELATED"/>
    <property type="match status" value="1"/>
</dbReference>
<keyword evidence="6" id="KW-1185">Reference proteome</keyword>
<dbReference type="PANTHER" id="PTHR43362">
    <property type="entry name" value="MANNITOL DEHYDROGENASE DSF1-RELATED"/>
    <property type="match status" value="1"/>
</dbReference>
<dbReference type="InterPro" id="IPR036291">
    <property type="entry name" value="NAD(P)-bd_dom_sf"/>
</dbReference>
<accession>A0ABT9NCU9</accession>
<dbReference type="EMBL" id="JAUSQW010000001">
    <property type="protein sequence ID" value="MDP9801330.1"/>
    <property type="molecule type" value="Genomic_DNA"/>
</dbReference>
<dbReference type="GO" id="GO:0008866">
    <property type="term" value="F:fructuronate reductase activity"/>
    <property type="evidence" value="ECO:0007669"/>
    <property type="project" value="UniProtKB-EC"/>
</dbReference>
<dbReference type="EC" id="1.1.1.57" evidence="5"/>
<dbReference type="RefSeq" id="WP_307014655.1">
    <property type="nucleotide sequence ID" value="NZ_JAUSQW010000001.1"/>
</dbReference>
<dbReference type="InterPro" id="IPR013328">
    <property type="entry name" value="6PGD_dom2"/>
</dbReference>
<dbReference type="Gene3D" id="3.40.50.720">
    <property type="entry name" value="NAD(P)-binding Rossmann-like Domain"/>
    <property type="match status" value="1"/>
</dbReference>
<feature type="domain" description="Mannitol dehydrogenase N-terminal" evidence="3">
    <location>
        <begin position="38"/>
        <end position="304"/>
    </location>
</feature>
<dbReference type="Gene3D" id="1.10.1040.10">
    <property type="entry name" value="N-(1-d-carboxylethyl)-l-norvaline Dehydrogenase, domain 2"/>
    <property type="match status" value="1"/>
</dbReference>
<evidence type="ECO:0000256" key="1">
    <source>
        <dbReference type="ARBA" id="ARBA00023002"/>
    </source>
</evidence>
<dbReference type="InterPro" id="IPR008927">
    <property type="entry name" value="6-PGluconate_DH-like_C_sf"/>
</dbReference>
<feature type="domain" description="Mannitol dehydrogenase C-terminal" evidence="4">
    <location>
        <begin position="317"/>
        <end position="470"/>
    </location>
</feature>
<evidence type="ECO:0000256" key="2">
    <source>
        <dbReference type="ARBA" id="ARBA00048615"/>
    </source>
</evidence>
<comment type="catalytic activity">
    <reaction evidence="2">
        <text>D-mannitol 1-phosphate + NAD(+) = beta-D-fructose 6-phosphate + NADH + H(+)</text>
        <dbReference type="Rhea" id="RHEA:19661"/>
        <dbReference type="ChEBI" id="CHEBI:15378"/>
        <dbReference type="ChEBI" id="CHEBI:57540"/>
        <dbReference type="ChEBI" id="CHEBI:57634"/>
        <dbReference type="ChEBI" id="CHEBI:57945"/>
        <dbReference type="ChEBI" id="CHEBI:61381"/>
        <dbReference type="EC" id="1.1.1.17"/>
    </reaction>
</comment>
<name>A0ABT9NCU9_9ACTO</name>
<dbReference type="Pfam" id="PF08125">
    <property type="entry name" value="Mannitol_dh_C"/>
    <property type="match status" value="1"/>
</dbReference>